<accession>A0A397J689</accession>
<comment type="caution">
    <text evidence="1">The sequence shown here is derived from an EMBL/GenBank/DDBJ whole genome shotgun (WGS) entry which is preliminary data.</text>
</comment>
<sequence length="56" mass="6374">MLVGATFMRIGKDNTSIRNTESNTLLIRHPNPSHPNIGYKTIYILVNIWSNMGIME</sequence>
<dbReference type="AlphaFoldDB" id="A0A397J689"/>
<evidence type="ECO:0000313" key="2">
    <source>
        <dbReference type="Proteomes" id="UP000266861"/>
    </source>
</evidence>
<dbReference type="Proteomes" id="UP000266861">
    <property type="component" value="Unassembled WGS sequence"/>
</dbReference>
<gene>
    <name evidence="1" type="ORF">Glove_134g86</name>
</gene>
<dbReference type="EMBL" id="PQFF01000125">
    <property type="protein sequence ID" value="RHZ80563.1"/>
    <property type="molecule type" value="Genomic_DNA"/>
</dbReference>
<organism evidence="1 2">
    <name type="scientific">Diversispora epigaea</name>
    <dbReference type="NCBI Taxonomy" id="1348612"/>
    <lineage>
        <taxon>Eukaryota</taxon>
        <taxon>Fungi</taxon>
        <taxon>Fungi incertae sedis</taxon>
        <taxon>Mucoromycota</taxon>
        <taxon>Glomeromycotina</taxon>
        <taxon>Glomeromycetes</taxon>
        <taxon>Diversisporales</taxon>
        <taxon>Diversisporaceae</taxon>
        <taxon>Diversispora</taxon>
    </lineage>
</organism>
<protein>
    <submittedName>
        <fullName evidence="1">Uncharacterized protein</fullName>
    </submittedName>
</protein>
<reference evidence="1 2" key="1">
    <citation type="submission" date="2018-08" db="EMBL/GenBank/DDBJ databases">
        <title>Genome and evolution of the arbuscular mycorrhizal fungus Diversispora epigaea (formerly Glomus versiforme) and its bacterial endosymbionts.</title>
        <authorList>
            <person name="Sun X."/>
            <person name="Fei Z."/>
            <person name="Harrison M."/>
        </authorList>
    </citation>
    <scope>NUCLEOTIDE SEQUENCE [LARGE SCALE GENOMIC DNA]</scope>
    <source>
        <strain evidence="1 2">IT104</strain>
    </source>
</reference>
<keyword evidence="2" id="KW-1185">Reference proteome</keyword>
<name>A0A397J689_9GLOM</name>
<evidence type="ECO:0000313" key="1">
    <source>
        <dbReference type="EMBL" id="RHZ80563.1"/>
    </source>
</evidence>
<proteinExistence type="predicted"/>